<feature type="region of interest" description="Disordered" evidence="2">
    <location>
        <begin position="28"/>
        <end position="87"/>
    </location>
</feature>
<feature type="transmembrane region" description="Helical" evidence="3">
    <location>
        <begin position="141"/>
        <end position="161"/>
    </location>
</feature>
<organism evidence="5 6">
    <name type="scientific">Cinchona calisaya</name>
    <dbReference type="NCBI Taxonomy" id="153742"/>
    <lineage>
        <taxon>Eukaryota</taxon>
        <taxon>Viridiplantae</taxon>
        <taxon>Streptophyta</taxon>
        <taxon>Embryophyta</taxon>
        <taxon>Tracheophyta</taxon>
        <taxon>Spermatophyta</taxon>
        <taxon>Magnoliopsida</taxon>
        <taxon>eudicotyledons</taxon>
        <taxon>Gunneridae</taxon>
        <taxon>Pentapetalae</taxon>
        <taxon>asterids</taxon>
        <taxon>lamiids</taxon>
        <taxon>Gentianales</taxon>
        <taxon>Rubiaceae</taxon>
        <taxon>Cinchonoideae</taxon>
        <taxon>Cinchoneae</taxon>
        <taxon>Cinchona</taxon>
    </lineage>
</organism>
<reference evidence="5 6" key="1">
    <citation type="submission" date="2024-11" db="EMBL/GenBank/DDBJ databases">
        <title>A near-complete genome assembly of Cinchona calisaya.</title>
        <authorList>
            <person name="Lian D.C."/>
            <person name="Zhao X.W."/>
            <person name="Wei L."/>
        </authorList>
    </citation>
    <scope>NUCLEOTIDE SEQUENCE [LARGE SCALE GENOMIC DNA]</scope>
    <source>
        <tissue evidence="5">Nenye</tissue>
    </source>
</reference>
<evidence type="ECO:0000259" key="4">
    <source>
        <dbReference type="PROSITE" id="PS50089"/>
    </source>
</evidence>
<feature type="transmembrane region" description="Helical" evidence="3">
    <location>
        <begin position="108"/>
        <end position="129"/>
    </location>
</feature>
<name>A0ABD3AXU5_9GENT</name>
<evidence type="ECO:0000313" key="6">
    <source>
        <dbReference type="Proteomes" id="UP001630127"/>
    </source>
</evidence>
<feature type="compositionally biased region" description="Basic and acidic residues" evidence="2">
    <location>
        <begin position="28"/>
        <end position="40"/>
    </location>
</feature>
<protein>
    <recommendedName>
        <fullName evidence="4">RING-type domain-containing protein</fullName>
    </recommendedName>
</protein>
<keyword evidence="3" id="KW-0472">Membrane</keyword>
<dbReference type="EMBL" id="JBJUIK010000002">
    <property type="protein sequence ID" value="KAL3535789.1"/>
    <property type="molecule type" value="Genomic_DNA"/>
</dbReference>
<evidence type="ECO:0000313" key="5">
    <source>
        <dbReference type="EMBL" id="KAL3535789.1"/>
    </source>
</evidence>
<proteinExistence type="predicted"/>
<accession>A0ABD3AXU5</accession>
<gene>
    <name evidence="5" type="ORF">ACH5RR_004250</name>
</gene>
<feature type="transmembrane region" description="Helical" evidence="3">
    <location>
        <begin position="236"/>
        <end position="254"/>
    </location>
</feature>
<feature type="domain" description="RING-type" evidence="4">
    <location>
        <begin position="367"/>
        <end position="408"/>
    </location>
</feature>
<dbReference type="GO" id="GO:0008270">
    <property type="term" value="F:zinc ion binding"/>
    <property type="evidence" value="ECO:0007669"/>
    <property type="project" value="UniProtKB-KW"/>
</dbReference>
<dbReference type="Gene3D" id="3.30.40.10">
    <property type="entry name" value="Zinc/RING finger domain, C3HC4 (zinc finger)"/>
    <property type="match status" value="1"/>
</dbReference>
<evidence type="ECO:0000256" key="2">
    <source>
        <dbReference type="SAM" id="MobiDB-lite"/>
    </source>
</evidence>
<evidence type="ECO:0000256" key="3">
    <source>
        <dbReference type="SAM" id="Phobius"/>
    </source>
</evidence>
<dbReference type="InterPro" id="IPR001841">
    <property type="entry name" value="Znf_RING"/>
</dbReference>
<dbReference type="SMART" id="SM00184">
    <property type="entry name" value="RING"/>
    <property type="match status" value="1"/>
</dbReference>
<dbReference type="PANTHER" id="PTHR46225">
    <property type="entry name" value="C3H4 TYPE ZINC FINGER PROTEIN"/>
    <property type="match status" value="1"/>
</dbReference>
<keyword evidence="1" id="KW-0863">Zinc-finger</keyword>
<feature type="transmembrane region" description="Helical" evidence="3">
    <location>
        <begin position="266"/>
        <end position="299"/>
    </location>
</feature>
<keyword evidence="3" id="KW-1133">Transmembrane helix</keyword>
<keyword evidence="1" id="KW-0862">Zinc</keyword>
<evidence type="ECO:0000256" key="1">
    <source>
        <dbReference type="PROSITE-ProRule" id="PRU00175"/>
    </source>
</evidence>
<dbReference type="InterPro" id="IPR013083">
    <property type="entry name" value="Znf_RING/FYVE/PHD"/>
</dbReference>
<dbReference type="AlphaFoldDB" id="A0ABD3AXU5"/>
<dbReference type="Proteomes" id="UP001630127">
    <property type="component" value="Unassembled WGS sequence"/>
</dbReference>
<sequence length="428" mass="47182">MAVTSQESSRENFTDKFPLLMERAENLESQEHVIDIERVGDASSSESSDHGSPRGLNTTHHETGPSGNGRLPLTQPPPSASNGYNFRRSSLSRRREGFGRRWSPFNTMLWISLELVFTVGQIIAALVVLYLSRDENPQTPLFAWVVGYATGCALSLPLYYWRYIHTNQSIDQSSTQSRQGSRQGSATSEPNSYITISLTSSSEEEAGQNTSTGTWIRQNISASNARLSVLVDHFKMALDCFFAVWFVVGNVWIFGGHSSSFDAPNLYRLCLVFLTFSCIGYAMPFILCGMICCCLPCIIHILGVREDMNGMKGATEESINALPRHKFKLKRDQSGSSSGSGSGFEEGGFLAAGTEKERAISEEDAACCICLTNYEDDDELRELPCSHFFHTQCVDKWLKINASCPLCKFEIGGGAAEDAAPVESSQQE</sequence>
<dbReference type="FunFam" id="3.30.40.10:FF:000348">
    <property type="entry name" value="E3 ubiquitin-protein ligase"/>
    <property type="match status" value="1"/>
</dbReference>
<comment type="caution">
    <text evidence="5">The sequence shown here is derived from an EMBL/GenBank/DDBJ whole genome shotgun (WGS) entry which is preliminary data.</text>
</comment>
<dbReference type="Pfam" id="PF13639">
    <property type="entry name" value="zf-RING_2"/>
    <property type="match status" value="1"/>
</dbReference>
<dbReference type="PANTHER" id="PTHR46225:SF19">
    <property type="entry name" value="RING-TYPE DOMAIN-CONTAINING PROTEIN"/>
    <property type="match status" value="1"/>
</dbReference>
<keyword evidence="1" id="KW-0479">Metal-binding</keyword>
<dbReference type="PROSITE" id="PS50089">
    <property type="entry name" value="ZF_RING_2"/>
    <property type="match status" value="1"/>
</dbReference>
<keyword evidence="3" id="KW-0812">Transmembrane</keyword>
<dbReference type="SUPFAM" id="SSF57850">
    <property type="entry name" value="RING/U-box"/>
    <property type="match status" value="1"/>
</dbReference>
<keyword evidence="6" id="KW-1185">Reference proteome</keyword>